<dbReference type="EMBL" id="VDMB01000003">
    <property type="protein sequence ID" value="TYT75595.1"/>
    <property type="molecule type" value="Genomic_DNA"/>
</dbReference>
<dbReference type="AlphaFoldDB" id="A0A5Q4VDB3"/>
<dbReference type="Proteomes" id="UP000321899">
    <property type="component" value="Unassembled WGS sequence"/>
</dbReference>
<organism evidence="1 2">
    <name type="scientific">Desulfobotulus mexicanus</name>
    <dbReference type="NCBI Taxonomy" id="2586642"/>
    <lineage>
        <taxon>Bacteria</taxon>
        <taxon>Pseudomonadati</taxon>
        <taxon>Thermodesulfobacteriota</taxon>
        <taxon>Desulfobacteria</taxon>
        <taxon>Desulfobacterales</taxon>
        <taxon>Desulfobacteraceae</taxon>
        <taxon>Desulfobotulus</taxon>
    </lineage>
</organism>
<comment type="caution">
    <text evidence="1">The sequence shown here is derived from an EMBL/GenBank/DDBJ whole genome shotgun (WGS) entry which is preliminary data.</text>
</comment>
<reference evidence="1 2" key="1">
    <citation type="submission" date="2019-06" db="EMBL/GenBank/DDBJ databases">
        <title>Desulfobotulus mexicanus sp. nov., a novel sulfate-reducing bacterium isolated from the sediment of an alkaline crater lake in Mexico.</title>
        <authorList>
            <person name="Hirschler-Rea A."/>
        </authorList>
    </citation>
    <scope>NUCLEOTIDE SEQUENCE [LARGE SCALE GENOMIC DNA]</scope>
    <source>
        <strain evidence="1 2">PAR22N</strain>
    </source>
</reference>
<keyword evidence="2" id="KW-1185">Reference proteome</keyword>
<accession>A0A5Q4VDB3</accession>
<sequence length="859" mass="99233">MSERIIQAMTRLFERHRIVFWYDAAKDLRHDFEGLFLQGIEKIEIANNEFGIKYRILREKPEQKFLLYHEGPQPADMDNWLLDVFLAQGDFRTDQVGLWLSELELGPEFSHLVQEHIEFFRAGQRRDALKKMLHAHDTASNIRMKMLAVCAATTFQMDALLEELLEELALAGNEGFGDHCFSGEKYRLIKRCGLDAFLWEKLGLEYGYESENPGVQDFIIQLFKDAYFSNFSEKTLLTGNALIFLKRWKDSRRFGHCFEILSKACSEILAIEKDLIPRDYRDLLDMDYFEEIDRKIIRELAKAMAEQRVLAVDVSQCVGQRRSSHWYSGYSHLYEAMDHGARFTALLAEMNFHGIAAMYEAEGWNLEAWVNQYARSWYFLDQLYRKFIFHCNMSRQASLMQDLSEQIENFYVNSYLFTLGNMFQSAVDKAEKWLSGSIARQDEFFRIHIRPILDKDKKVCVIVSDAMRYEIGEEMLRRILREDRYHAEIRPMLSMLPSYTQLGMAALLPNKSLVISDSKGGSVDVDGLSSQGTAGRNRILASSGIRAKALKSEEFMSMNKEDSRALIKEHQVLYLYHNRIDMTGDKLESEGRVFEAVEETLNDLILLIKKLTNANVNNLFITSDHGFIYQNRSIEESDYIAEPWSGIKASDEPDKEAGQFINRRFVIGKNLPEHASFKKFTPEQLGLDGNLEVMIPKSINRLRVRGSGSRFVHGGASLQEVVIPLIKINKKRESNVSMVDVEILRGAGSMITAAQLGVTLYQMEAVKGKILPRTLRAGIYTEDGELISDTHDLIFDRVSENPRDREVRLRFVLSNRISEFNNCNVYLRLSEKHGQTSHFKEYKSIHYLVRIAFKGDFDF</sequence>
<dbReference type="Pfam" id="PF08665">
    <property type="entry name" value="PglZ"/>
    <property type="match status" value="1"/>
</dbReference>
<gene>
    <name evidence="1" type="primary">pglZ</name>
    <name evidence="1" type="ORF">FIM25_03925</name>
</gene>
<evidence type="ECO:0000313" key="2">
    <source>
        <dbReference type="Proteomes" id="UP000321899"/>
    </source>
</evidence>
<dbReference type="InterPro" id="IPR014060">
    <property type="entry name" value="PglZ"/>
</dbReference>
<protein>
    <submittedName>
        <fullName evidence="1">BREX-1 system phosphatase PglZ type A</fullName>
    </submittedName>
</protein>
<dbReference type="OrthoDB" id="9769734at2"/>
<name>A0A5Q4VDB3_9BACT</name>
<proteinExistence type="predicted"/>
<dbReference type="RefSeq" id="WP_139446522.1">
    <property type="nucleotide sequence ID" value="NZ_VDMB01000003.1"/>
</dbReference>
<dbReference type="NCBIfam" id="TIGR02687">
    <property type="entry name" value="BREX-1 system phosphatase PglZ type A"/>
    <property type="match status" value="1"/>
</dbReference>
<evidence type="ECO:0000313" key="1">
    <source>
        <dbReference type="EMBL" id="TYT75595.1"/>
    </source>
</evidence>